<protein>
    <submittedName>
        <fullName evidence="3">Uncharacterized protein</fullName>
    </submittedName>
</protein>
<proteinExistence type="predicted"/>
<keyword evidence="2" id="KW-0472">Membrane</keyword>
<feature type="compositionally biased region" description="Basic and acidic residues" evidence="1">
    <location>
        <begin position="9"/>
        <end position="20"/>
    </location>
</feature>
<feature type="transmembrane region" description="Helical" evidence="2">
    <location>
        <begin position="437"/>
        <end position="457"/>
    </location>
</feature>
<feature type="region of interest" description="Disordered" evidence="1">
    <location>
        <begin position="1"/>
        <end position="20"/>
    </location>
</feature>
<sequence>MSGNTQPFRKVDKDSPDQFIRKMERTMSKKRKNNYKNIEELENIYDSDAKTNKNESFLNIDSSEIKNTFKDFGKGMQDIADSINKLSGSKSTKKEKKNETTNSENKSKKDVVEGFSNTDDYTKIYKPEYEYDTKRRPIGRKGYAKLTKDAKSGLLNTTKLKKMLNTGIISQSQYNNLFGLQLDFNGFQWKHINPEPTQNERCPKWNKNCGGDGTDIMEYLKKLIQSFKQIVGIYYSVLTWIAKRIYNSTDGKMDGRPSKNAGDVTIIANILNFFIITVFVAQRFAYNWFYITFYRDEGGEPVDIDFSHDVLRSLKGLLIRFFKCLVQPVILLDAFVRLVIPKGYLKVGEILKNITIGQINMSFIGKIMNNPIFIFLWLTIFILVMACTYSGTIIDMLYSYLADSKVPYEGYLHGIIAYDWIIGIAAIGVLGRVIGLLEVYLSPITSLFWFIILVIFSHLLVRFAGIFLIVYLYVMSFFAMNIYSRGGYDSAMKGINIAFKSSIHDTDNKCPKGFWEKIVLKILKLIYDNLSILLFLIVLIYSIVYLFMNMVSESSKIILGSLLSIITTGVILGITLMSYNSGPGIEKNDIDIPK</sequence>
<organism evidence="3">
    <name type="scientific">viral metagenome</name>
    <dbReference type="NCBI Taxonomy" id="1070528"/>
    <lineage>
        <taxon>unclassified sequences</taxon>
        <taxon>metagenomes</taxon>
        <taxon>organismal metagenomes</taxon>
    </lineage>
</organism>
<dbReference type="AlphaFoldDB" id="A0A6C0HH07"/>
<accession>A0A6C0HH07</accession>
<keyword evidence="2" id="KW-0812">Transmembrane</keyword>
<feature type="transmembrane region" description="Helical" evidence="2">
    <location>
        <begin position="530"/>
        <end position="551"/>
    </location>
</feature>
<evidence type="ECO:0000256" key="2">
    <source>
        <dbReference type="SAM" id="Phobius"/>
    </source>
</evidence>
<name>A0A6C0HH07_9ZZZZ</name>
<dbReference type="EMBL" id="MN739956">
    <property type="protein sequence ID" value="QHT79911.1"/>
    <property type="molecule type" value="Genomic_DNA"/>
</dbReference>
<feature type="transmembrane region" description="Helical" evidence="2">
    <location>
        <begin position="463"/>
        <end position="483"/>
    </location>
</feature>
<feature type="transmembrane region" description="Helical" evidence="2">
    <location>
        <begin position="266"/>
        <end position="286"/>
    </location>
</feature>
<feature type="transmembrane region" description="Helical" evidence="2">
    <location>
        <begin position="411"/>
        <end position="430"/>
    </location>
</feature>
<evidence type="ECO:0000256" key="1">
    <source>
        <dbReference type="SAM" id="MobiDB-lite"/>
    </source>
</evidence>
<evidence type="ECO:0000313" key="3">
    <source>
        <dbReference type="EMBL" id="QHT79911.1"/>
    </source>
</evidence>
<reference evidence="3" key="1">
    <citation type="journal article" date="2020" name="Nature">
        <title>Giant virus diversity and host interactions through global metagenomics.</title>
        <authorList>
            <person name="Schulz F."/>
            <person name="Roux S."/>
            <person name="Paez-Espino D."/>
            <person name="Jungbluth S."/>
            <person name="Walsh D.A."/>
            <person name="Denef V.J."/>
            <person name="McMahon K.D."/>
            <person name="Konstantinidis K.T."/>
            <person name="Eloe-Fadrosh E.A."/>
            <person name="Kyrpides N.C."/>
            <person name="Woyke T."/>
        </authorList>
    </citation>
    <scope>NUCLEOTIDE SEQUENCE</scope>
    <source>
        <strain evidence="3">GVMAG-M-3300023184-105</strain>
    </source>
</reference>
<keyword evidence="2" id="KW-1133">Transmembrane helix</keyword>
<feature type="transmembrane region" description="Helical" evidence="2">
    <location>
        <begin position="557"/>
        <end position="579"/>
    </location>
</feature>
<feature type="transmembrane region" description="Helical" evidence="2">
    <location>
        <begin position="372"/>
        <end position="391"/>
    </location>
</feature>
<feature type="region of interest" description="Disordered" evidence="1">
    <location>
        <begin position="86"/>
        <end position="108"/>
    </location>
</feature>